<dbReference type="InterPro" id="IPR007371">
    <property type="entry name" value="TPK_catalytic"/>
</dbReference>
<dbReference type="InterPro" id="IPR007373">
    <property type="entry name" value="Thiamin_PyroPKinase_B1-bd"/>
</dbReference>
<dbReference type="AlphaFoldDB" id="A0A1X6YT52"/>
<dbReference type="Gene3D" id="3.40.50.10240">
    <property type="entry name" value="Thiamin pyrophosphokinase, catalytic domain"/>
    <property type="match status" value="1"/>
</dbReference>
<keyword evidence="2" id="KW-0547">Nucleotide-binding</keyword>
<dbReference type="SMART" id="SM00983">
    <property type="entry name" value="TPK_B1_binding"/>
    <property type="match status" value="1"/>
</dbReference>
<keyword evidence="3 7" id="KW-0418">Kinase</keyword>
<name>A0A1X6YT52_9RHOB</name>
<evidence type="ECO:0000259" key="6">
    <source>
        <dbReference type="SMART" id="SM00983"/>
    </source>
</evidence>
<dbReference type="CDD" id="cd07995">
    <property type="entry name" value="TPK"/>
    <property type="match status" value="1"/>
</dbReference>
<evidence type="ECO:0000256" key="5">
    <source>
        <dbReference type="NCBIfam" id="TIGR01378"/>
    </source>
</evidence>
<dbReference type="InterPro" id="IPR036371">
    <property type="entry name" value="TPK_B1-bd_sf"/>
</dbReference>
<evidence type="ECO:0000313" key="7">
    <source>
        <dbReference type="EMBL" id="SLN30796.1"/>
    </source>
</evidence>
<dbReference type="PANTHER" id="PTHR41299">
    <property type="entry name" value="THIAMINE PYROPHOSPHOKINASE"/>
    <property type="match status" value="1"/>
</dbReference>
<sequence length="235" mass="25338">MINLKKNTPIVRSSEPIGLVGGGQIGPDDLNQLLIRVKTVVAADGGAASLMETGRVPDAVIGDFDSLSAEHRDQIPADRLFPIPEQNSTDFDKALRNVDAPLVLGAGFLGGRLDHQLAVLNVLARWPDRPCILLGAHEVVFLAPPRITLKVTPGDVVSLFPFQRVKGRSLGLEWPIDGLVMEPNGGVGTSNRALADVELFIDGPGLLVMVPRYALDQVMQAFLSEQTGRWPAREE</sequence>
<dbReference type="RefSeq" id="WP_085821810.1">
    <property type="nucleotide sequence ID" value="NZ_FWFP01000003.1"/>
</dbReference>
<dbReference type="SUPFAM" id="SSF63862">
    <property type="entry name" value="Thiamin pyrophosphokinase, substrate-binding domain"/>
    <property type="match status" value="1"/>
</dbReference>
<dbReference type="Proteomes" id="UP000193778">
    <property type="component" value="Unassembled WGS sequence"/>
</dbReference>
<dbReference type="EMBL" id="FWFP01000003">
    <property type="protein sequence ID" value="SLN30796.1"/>
    <property type="molecule type" value="Genomic_DNA"/>
</dbReference>
<proteinExistence type="predicted"/>
<accession>A0A1X6YT52</accession>
<dbReference type="InterPro" id="IPR053149">
    <property type="entry name" value="TPK"/>
</dbReference>
<dbReference type="GO" id="GO:0005524">
    <property type="term" value="F:ATP binding"/>
    <property type="evidence" value="ECO:0007669"/>
    <property type="project" value="UniProtKB-KW"/>
</dbReference>
<evidence type="ECO:0000256" key="3">
    <source>
        <dbReference type="ARBA" id="ARBA00022777"/>
    </source>
</evidence>
<dbReference type="PANTHER" id="PTHR41299:SF1">
    <property type="entry name" value="THIAMINE PYROPHOSPHOKINASE"/>
    <property type="match status" value="1"/>
</dbReference>
<keyword evidence="8" id="KW-1185">Reference proteome</keyword>
<dbReference type="GO" id="GO:0009229">
    <property type="term" value="P:thiamine diphosphate biosynthetic process"/>
    <property type="evidence" value="ECO:0007669"/>
    <property type="project" value="InterPro"/>
</dbReference>
<dbReference type="GO" id="GO:0006772">
    <property type="term" value="P:thiamine metabolic process"/>
    <property type="evidence" value="ECO:0007669"/>
    <property type="project" value="UniProtKB-UniRule"/>
</dbReference>
<dbReference type="InterPro" id="IPR006282">
    <property type="entry name" value="Thi_PPkinase"/>
</dbReference>
<protein>
    <recommendedName>
        <fullName evidence="5">Thiamine diphosphokinase</fullName>
        <ecNumber evidence="5">2.7.6.2</ecNumber>
    </recommendedName>
</protein>
<dbReference type="Pfam" id="PF04263">
    <property type="entry name" value="TPK_catalytic"/>
    <property type="match status" value="1"/>
</dbReference>
<evidence type="ECO:0000313" key="8">
    <source>
        <dbReference type="Proteomes" id="UP000193778"/>
    </source>
</evidence>
<dbReference type="GO" id="GO:0004788">
    <property type="term" value="F:thiamine diphosphokinase activity"/>
    <property type="evidence" value="ECO:0007669"/>
    <property type="project" value="UniProtKB-UniRule"/>
</dbReference>
<dbReference type="GO" id="GO:0030975">
    <property type="term" value="F:thiamine binding"/>
    <property type="evidence" value="ECO:0007669"/>
    <property type="project" value="InterPro"/>
</dbReference>
<dbReference type="EC" id="2.7.6.2" evidence="5"/>
<gene>
    <name evidence="7" type="ORF">RUM8411_01260</name>
</gene>
<dbReference type="NCBIfam" id="TIGR01378">
    <property type="entry name" value="thi_PPkinase"/>
    <property type="match status" value="1"/>
</dbReference>
<dbReference type="SUPFAM" id="SSF63999">
    <property type="entry name" value="Thiamin pyrophosphokinase, catalytic domain"/>
    <property type="match status" value="1"/>
</dbReference>
<feature type="domain" description="Thiamin pyrophosphokinase thiamin-binding" evidence="6">
    <location>
        <begin position="135"/>
        <end position="208"/>
    </location>
</feature>
<keyword evidence="4" id="KW-0067">ATP-binding</keyword>
<organism evidence="7 8">
    <name type="scientific">Ruegeria meonggei</name>
    <dbReference type="NCBI Taxonomy" id="1446476"/>
    <lineage>
        <taxon>Bacteria</taxon>
        <taxon>Pseudomonadati</taxon>
        <taxon>Pseudomonadota</taxon>
        <taxon>Alphaproteobacteria</taxon>
        <taxon>Rhodobacterales</taxon>
        <taxon>Roseobacteraceae</taxon>
        <taxon>Ruegeria</taxon>
    </lineage>
</organism>
<reference evidence="8" key="1">
    <citation type="submission" date="2017-03" db="EMBL/GenBank/DDBJ databases">
        <authorList>
            <person name="Rodrigo-Torres L."/>
            <person name="Arahal R.D."/>
            <person name="Lucena T."/>
        </authorList>
    </citation>
    <scope>NUCLEOTIDE SEQUENCE [LARGE SCALE GENOMIC DNA]</scope>
    <source>
        <strain evidence="8">CECT 8411</strain>
    </source>
</reference>
<keyword evidence="1" id="KW-0808">Transferase</keyword>
<dbReference type="InterPro" id="IPR036759">
    <property type="entry name" value="TPK_catalytic_sf"/>
</dbReference>
<dbReference type="OrthoDB" id="7057856at2"/>
<dbReference type="GO" id="GO:0016301">
    <property type="term" value="F:kinase activity"/>
    <property type="evidence" value="ECO:0007669"/>
    <property type="project" value="UniProtKB-KW"/>
</dbReference>
<evidence type="ECO:0000256" key="1">
    <source>
        <dbReference type="ARBA" id="ARBA00022679"/>
    </source>
</evidence>
<evidence type="ECO:0000256" key="4">
    <source>
        <dbReference type="ARBA" id="ARBA00022840"/>
    </source>
</evidence>
<evidence type="ECO:0000256" key="2">
    <source>
        <dbReference type="ARBA" id="ARBA00022741"/>
    </source>
</evidence>